<evidence type="ECO:0000256" key="4">
    <source>
        <dbReference type="ARBA" id="ARBA00025742"/>
    </source>
</evidence>
<evidence type="ECO:0000256" key="2">
    <source>
        <dbReference type="ARBA" id="ARBA00022801"/>
    </source>
</evidence>
<accession>A0A1D8TWG4</accession>
<dbReference type="PANTHER" id="PTHR42988:SF2">
    <property type="entry name" value="CYCLIC NUCLEOTIDE PHOSPHODIESTERASE CBUA0032-RELATED"/>
    <property type="match status" value="1"/>
</dbReference>
<dbReference type="SUPFAM" id="SSF56300">
    <property type="entry name" value="Metallo-dependent phosphatases"/>
    <property type="match status" value="1"/>
</dbReference>
<dbReference type="InterPro" id="IPR029052">
    <property type="entry name" value="Metallo-depent_PP-like"/>
</dbReference>
<dbReference type="InterPro" id="IPR004843">
    <property type="entry name" value="Calcineurin-like_PHP"/>
</dbReference>
<feature type="region of interest" description="Disordered" evidence="5">
    <location>
        <begin position="330"/>
        <end position="380"/>
    </location>
</feature>
<organism evidence="7 8">
    <name type="scientific">Moorena producens PAL-8-15-08-1</name>
    <dbReference type="NCBI Taxonomy" id="1458985"/>
    <lineage>
        <taxon>Bacteria</taxon>
        <taxon>Bacillati</taxon>
        <taxon>Cyanobacteriota</taxon>
        <taxon>Cyanophyceae</taxon>
        <taxon>Coleofasciculales</taxon>
        <taxon>Coleofasciculaceae</taxon>
        <taxon>Moorena</taxon>
    </lineage>
</organism>
<proteinExistence type="inferred from homology"/>
<dbReference type="EMBL" id="CP017599">
    <property type="protein sequence ID" value="AOX01990.1"/>
    <property type="molecule type" value="Genomic_DNA"/>
</dbReference>
<feature type="compositionally biased region" description="Basic residues" evidence="5">
    <location>
        <begin position="370"/>
        <end position="380"/>
    </location>
</feature>
<dbReference type="Proteomes" id="UP000177870">
    <property type="component" value="Chromosome"/>
</dbReference>
<dbReference type="InterPro" id="IPR050884">
    <property type="entry name" value="CNP_phosphodiesterase-III"/>
</dbReference>
<dbReference type="GO" id="GO:0046872">
    <property type="term" value="F:metal ion binding"/>
    <property type="evidence" value="ECO:0007669"/>
    <property type="project" value="UniProtKB-KW"/>
</dbReference>
<keyword evidence="2" id="KW-0378">Hydrolase</keyword>
<sequence>MYDHTEVILRWLHLTDLHMGMKGSKTLWPNVEEIFFKDLEYLCETVGPIDLVMFTGDLTQRGSESEFQQLDKLLDKFWKKFREMEFEPKFLAVPGNHDLVRPDQSDSVLINLQDRWDDHEFQQAFWDNSKCPERQLVDKAFDNYLQWWQNTTVPKPDIYSKGILPGDFSATIEKDGFKLGILGLNSAFLQLMDGRHGKLALDICQFHKACNESHDHGPSWAQDHDACLLLTHHPQDWLTEEAQEQLKGEIYSSPERFALHLFGHMHQSNLSSLAEGGANPRSTLQGCSLFGIEGWGKEKKERLHGYSLCELKIEGNTASLRIYPRQAWKKQDGGREIGRDPTFRLPKGEDGTKLLPVELLRERPNDPMARGRKKKVKSPQ</sequence>
<dbReference type="AlphaFoldDB" id="A0A1D8TWG4"/>
<keyword evidence="3" id="KW-0408">Iron</keyword>
<evidence type="ECO:0000256" key="5">
    <source>
        <dbReference type="SAM" id="MobiDB-lite"/>
    </source>
</evidence>
<feature type="compositionally biased region" description="Basic and acidic residues" evidence="5">
    <location>
        <begin position="330"/>
        <end position="352"/>
    </location>
</feature>
<evidence type="ECO:0000313" key="7">
    <source>
        <dbReference type="EMBL" id="AOX01990.1"/>
    </source>
</evidence>
<reference evidence="8" key="1">
    <citation type="submission" date="2016-10" db="EMBL/GenBank/DDBJ databases">
        <title>Comparative genomics uncovers the prolific and rare metabolic potential of the cyanobacterial genus Moorea.</title>
        <authorList>
            <person name="Leao T."/>
            <person name="Castelao G."/>
            <person name="Korobeynikov A."/>
            <person name="Monroe E.A."/>
            <person name="Podell S."/>
            <person name="Glukhov E."/>
            <person name="Allen E."/>
            <person name="Gerwick W.H."/>
            <person name="Gerwick L."/>
        </authorList>
    </citation>
    <scope>NUCLEOTIDE SEQUENCE [LARGE SCALE GENOMIC DNA]</scope>
    <source>
        <strain evidence="8">PAL-8-15-08-1</strain>
    </source>
</reference>
<gene>
    <name evidence="7" type="ORF">BJP34_23440</name>
</gene>
<evidence type="ECO:0000256" key="1">
    <source>
        <dbReference type="ARBA" id="ARBA00022723"/>
    </source>
</evidence>
<dbReference type="KEGG" id="mpro:BJP34_23440"/>
<evidence type="ECO:0000313" key="8">
    <source>
        <dbReference type="Proteomes" id="UP000177870"/>
    </source>
</evidence>
<evidence type="ECO:0000256" key="3">
    <source>
        <dbReference type="ARBA" id="ARBA00023004"/>
    </source>
</evidence>
<name>A0A1D8TWG4_9CYAN</name>
<dbReference type="STRING" id="1458985.BJP34_23440"/>
<keyword evidence="1" id="KW-0479">Metal-binding</keyword>
<dbReference type="GO" id="GO:0016787">
    <property type="term" value="F:hydrolase activity"/>
    <property type="evidence" value="ECO:0007669"/>
    <property type="project" value="UniProtKB-KW"/>
</dbReference>
<comment type="similarity">
    <text evidence="4">Belongs to the cyclic nucleotide phosphodiesterase class-III family.</text>
</comment>
<dbReference type="Pfam" id="PF00149">
    <property type="entry name" value="Metallophos"/>
    <property type="match status" value="1"/>
</dbReference>
<feature type="domain" description="Calcineurin-like phosphoesterase" evidence="6">
    <location>
        <begin position="10"/>
        <end position="267"/>
    </location>
</feature>
<dbReference type="PANTHER" id="PTHR42988">
    <property type="entry name" value="PHOSPHOHYDROLASE"/>
    <property type="match status" value="1"/>
</dbReference>
<protein>
    <recommendedName>
        <fullName evidence="6">Calcineurin-like phosphoesterase domain-containing protein</fullName>
    </recommendedName>
</protein>
<evidence type="ECO:0000259" key="6">
    <source>
        <dbReference type="Pfam" id="PF00149"/>
    </source>
</evidence>
<dbReference type="Gene3D" id="3.60.21.10">
    <property type="match status" value="1"/>
</dbReference>